<name>A0A6M3K6E6_9ZZZZ</name>
<evidence type="ECO:0000313" key="2">
    <source>
        <dbReference type="EMBL" id="QJA77382.1"/>
    </source>
</evidence>
<sequence>MERCKMEDKYFTEEEFKKAIELRLDMVFSKRAWDAFYNELSEKGLHVCCDDLDVEDATETYKELKKIFEGLHER</sequence>
<evidence type="ECO:0000313" key="1">
    <source>
        <dbReference type="EMBL" id="QJA56894.1"/>
    </source>
</evidence>
<protein>
    <submittedName>
        <fullName evidence="2">Uncharacterized protein</fullName>
    </submittedName>
</protein>
<accession>A0A6M3K6E6</accession>
<dbReference type="EMBL" id="MT141244">
    <property type="protein sequence ID" value="QJA56894.1"/>
    <property type="molecule type" value="Genomic_DNA"/>
</dbReference>
<organism evidence="2">
    <name type="scientific">viral metagenome</name>
    <dbReference type="NCBI Taxonomy" id="1070528"/>
    <lineage>
        <taxon>unclassified sequences</taxon>
        <taxon>metagenomes</taxon>
        <taxon>organismal metagenomes</taxon>
    </lineage>
</organism>
<gene>
    <name evidence="2" type="ORF">MM415A01315_0013</name>
    <name evidence="1" type="ORF">MM415B01776_0012</name>
</gene>
<dbReference type="EMBL" id="MT142280">
    <property type="protein sequence ID" value="QJA77382.1"/>
    <property type="molecule type" value="Genomic_DNA"/>
</dbReference>
<dbReference type="AlphaFoldDB" id="A0A6M3K6E6"/>
<proteinExistence type="predicted"/>
<reference evidence="2" key="1">
    <citation type="submission" date="2020-03" db="EMBL/GenBank/DDBJ databases">
        <title>The deep terrestrial virosphere.</title>
        <authorList>
            <person name="Holmfeldt K."/>
            <person name="Nilsson E."/>
            <person name="Simone D."/>
            <person name="Lopez-Fernandez M."/>
            <person name="Wu X."/>
            <person name="de Brujin I."/>
            <person name="Lundin D."/>
            <person name="Andersson A."/>
            <person name="Bertilsson S."/>
            <person name="Dopson M."/>
        </authorList>
    </citation>
    <scope>NUCLEOTIDE SEQUENCE</scope>
    <source>
        <strain evidence="2">MM415A01315</strain>
        <strain evidence="1">MM415B01776</strain>
    </source>
</reference>